<feature type="region of interest" description="Disordered" evidence="1">
    <location>
        <begin position="216"/>
        <end position="237"/>
    </location>
</feature>
<dbReference type="AlphaFoldDB" id="A0A0F9N5G7"/>
<sequence>MVEEAAVAPVFLDGIESQYHSVVEPFTDKNSLAKGYSELSTKMGTALQIPTEQSTPDEVRAFYQMAGCPETKDGYDSFEATELPEGMTHNQEFEMTMRGIAHEAGVTKAAMSRLVKAFNAYQISRFGQVKDENTRLVAEGDKALHEKWGVDYPKNFEIQERACVELIPDEELRTKFGELITAKSLRNNPVFAEVFLGIGMSMLDDTLTKGSQVVNKDDYVPANPKSPEMYEHGDDDESKMARAHFRAKGHVYATKD</sequence>
<organism evidence="2">
    <name type="scientific">marine sediment metagenome</name>
    <dbReference type="NCBI Taxonomy" id="412755"/>
    <lineage>
        <taxon>unclassified sequences</taxon>
        <taxon>metagenomes</taxon>
        <taxon>ecological metagenomes</taxon>
    </lineage>
</organism>
<evidence type="ECO:0000313" key="2">
    <source>
        <dbReference type="EMBL" id="KKN07072.1"/>
    </source>
</evidence>
<proteinExistence type="predicted"/>
<dbReference type="EMBL" id="LAZR01004609">
    <property type="protein sequence ID" value="KKN07072.1"/>
    <property type="molecule type" value="Genomic_DNA"/>
</dbReference>
<name>A0A0F9N5G7_9ZZZZ</name>
<accession>A0A0F9N5G7</accession>
<evidence type="ECO:0000256" key="1">
    <source>
        <dbReference type="SAM" id="MobiDB-lite"/>
    </source>
</evidence>
<comment type="caution">
    <text evidence="2">The sequence shown here is derived from an EMBL/GenBank/DDBJ whole genome shotgun (WGS) entry which is preliminary data.</text>
</comment>
<reference evidence="2" key="1">
    <citation type="journal article" date="2015" name="Nature">
        <title>Complex archaea that bridge the gap between prokaryotes and eukaryotes.</title>
        <authorList>
            <person name="Spang A."/>
            <person name="Saw J.H."/>
            <person name="Jorgensen S.L."/>
            <person name="Zaremba-Niedzwiedzka K."/>
            <person name="Martijn J."/>
            <person name="Lind A.E."/>
            <person name="van Eijk R."/>
            <person name="Schleper C."/>
            <person name="Guy L."/>
            <person name="Ettema T.J."/>
        </authorList>
    </citation>
    <scope>NUCLEOTIDE SEQUENCE</scope>
</reference>
<protein>
    <submittedName>
        <fullName evidence="2">Uncharacterized protein</fullName>
    </submittedName>
</protein>
<gene>
    <name evidence="2" type="ORF">LCGC14_1070770</name>
</gene>